<evidence type="ECO:0000256" key="3">
    <source>
        <dbReference type="SAM" id="MobiDB-lite"/>
    </source>
</evidence>
<organism evidence="4 5">
    <name type="scientific">Cylindrobasidium torrendii FP15055 ss-10</name>
    <dbReference type="NCBI Taxonomy" id="1314674"/>
    <lineage>
        <taxon>Eukaryota</taxon>
        <taxon>Fungi</taxon>
        <taxon>Dikarya</taxon>
        <taxon>Basidiomycota</taxon>
        <taxon>Agaricomycotina</taxon>
        <taxon>Agaricomycetes</taxon>
        <taxon>Agaricomycetidae</taxon>
        <taxon>Agaricales</taxon>
        <taxon>Marasmiineae</taxon>
        <taxon>Physalacriaceae</taxon>
        <taxon>Cylindrobasidium</taxon>
    </lineage>
</organism>
<dbReference type="InterPro" id="IPR052925">
    <property type="entry name" value="Phage_Integrase-like_Recomb"/>
</dbReference>
<protein>
    <recommendedName>
        <fullName evidence="6">DNA breaking-rejoining enzyme</fullName>
    </recommendedName>
</protein>
<keyword evidence="1" id="KW-0238">DNA-binding</keyword>
<name>A0A0D7AYZ8_9AGAR</name>
<dbReference type="Proteomes" id="UP000054007">
    <property type="component" value="Unassembled WGS sequence"/>
</dbReference>
<dbReference type="GO" id="GO:0015074">
    <property type="term" value="P:DNA integration"/>
    <property type="evidence" value="ECO:0007669"/>
    <property type="project" value="InterPro"/>
</dbReference>
<feature type="region of interest" description="Disordered" evidence="3">
    <location>
        <begin position="17"/>
        <end position="41"/>
    </location>
</feature>
<dbReference type="SUPFAM" id="SSF56349">
    <property type="entry name" value="DNA breaking-rejoining enzymes"/>
    <property type="match status" value="1"/>
</dbReference>
<dbReference type="GO" id="GO:0006310">
    <property type="term" value="P:DNA recombination"/>
    <property type="evidence" value="ECO:0007669"/>
    <property type="project" value="UniProtKB-KW"/>
</dbReference>
<keyword evidence="5" id="KW-1185">Reference proteome</keyword>
<dbReference type="InterPro" id="IPR013762">
    <property type="entry name" value="Integrase-like_cat_sf"/>
</dbReference>
<dbReference type="Gene3D" id="1.10.443.10">
    <property type="entry name" value="Intergrase catalytic core"/>
    <property type="match status" value="1"/>
</dbReference>
<keyword evidence="2" id="KW-0233">DNA recombination</keyword>
<evidence type="ECO:0008006" key="6">
    <source>
        <dbReference type="Google" id="ProtNLM"/>
    </source>
</evidence>
<dbReference type="SUPFAM" id="SSF47823">
    <property type="entry name" value="lambda integrase-like, N-terminal domain"/>
    <property type="match status" value="1"/>
</dbReference>
<dbReference type="InterPro" id="IPR010998">
    <property type="entry name" value="Integrase_recombinase_N"/>
</dbReference>
<dbReference type="GO" id="GO:0003677">
    <property type="term" value="F:DNA binding"/>
    <property type="evidence" value="ECO:0007669"/>
    <property type="project" value="UniProtKB-KW"/>
</dbReference>
<evidence type="ECO:0000313" key="5">
    <source>
        <dbReference type="Proteomes" id="UP000054007"/>
    </source>
</evidence>
<dbReference type="AlphaFoldDB" id="A0A0D7AYZ8"/>
<dbReference type="PANTHER" id="PTHR34605">
    <property type="entry name" value="PHAGE_INTEGRASE DOMAIN-CONTAINING PROTEIN"/>
    <property type="match status" value="1"/>
</dbReference>
<dbReference type="EMBL" id="KN880778">
    <property type="protein sequence ID" value="KIY62501.1"/>
    <property type="molecule type" value="Genomic_DNA"/>
</dbReference>
<dbReference type="InterPro" id="IPR011010">
    <property type="entry name" value="DNA_brk_join_enz"/>
</dbReference>
<feature type="compositionally biased region" description="Basic residues" evidence="3">
    <location>
        <begin position="29"/>
        <end position="41"/>
    </location>
</feature>
<dbReference type="Gene3D" id="1.10.150.130">
    <property type="match status" value="1"/>
</dbReference>
<sequence length="385" mass="42569">MPGLRYEESGQVTQLRRAAAARDAAAKENRRKAGPVKGGKSKRTCLKRFDGFEALTIATSAEQMAVINMAWAASTRKKYGSFINHFVRFCDRKGVPAEDRFPTSHNLLLDYVVDMTGELGSKAVGTRVTALKNVHAKAGLAWEGDTRQMQLAKKGVANMAPDTTVDKRPPVTQWRMEVLEDGLDMRDGRDVAVSFTAKASRAAMLRMGEILPASKKLEAFDSALLPTAKDIGEEFSTNGSRMLNLPWGKTSLAAGAKVPLCTQASKAINTTRIWELHRVVNEVEGDAPLCSYMEGDQRKLLSRADFMRRCNEVWAEKGLEPLTGHSFRIGGATHYLVNGVQPNVVKAMGRWKSDAFEAYWRDLEALAAIHIELMPLREELGKVKM</sequence>
<evidence type="ECO:0000256" key="2">
    <source>
        <dbReference type="ARBA" id="ARBA00023172"/>
    </source>
</evidence>
<dbReference type="STRING" id="1314674.A0A0D7AYZ8"/>
<accession>A0A0D7AYZ8</accession>
<dbReference type="OrthoDB" id="3254696at2759"/>
<gene>
    <name evidence="4" type="ORF">CYLTODRAFT_426868</name>
</gene>
<reference evidence="4 5" key="1">
    <citation type="journal article" date="2015" name="Fungal Genet. Biol.">
        <title>Evolution of novel wood decay mechanisms in Agaricales revealed by the genome sequences of Fistulina hepatica and Cylindrobasidium torrendii.</title>
        <authorList>
            <person name="Floudas D."/>
            <person name="Held B.W."/>
            <person name="Riley R."/>
            <person name="Nagy L.G."/>
            <person name="Koehler G."/>
            <person name="Ransdell A.S."/>
            <person name="Younus H."/>
            <person name="Chow J."/>
            <person name="Chiniquy J."/>
            <person name="Lipzen A."/>
            <person name="Tritt A."/>
            <person name="Sun H."/>
            <person name="Haridas S."/>
            <person name="LaButti K."/>
            <person name="Ohm R.A."/>
            <person name="Kues U."/>
            <person name="Blanchette R.A."/>
            <person name="Grigoriev I.V."/>
            <person name="Minto R.E."/>
            <person name="Hibbett D.S."/>
        </authorList>
    </citation>
    <scope>NUCLEOTIDE SEQUENCE [LARGE SCALE GENOMIC DNA]</scope>
    <source>
        <strain evidence="4 5">FP15055 ss-10</strain>
    </source>
</reference>
<evidence type="ECO:0000256" key="1">
    <source>
        <dbReference type="ARBA" id="ARBA00023125"/>
    </source>
</evidence>
<dbReference type="PANTHER" id="PTHR34605:SF3">
    <property type="entry name" value="P CELL-TYPE AGGLUTINATION PROTEIN MAP4-LIKE-RELATED"/>
    <property type="match status" value="1"/>
</dbReference>
<evidence type="ECO:0000313" key="4">
    <source>
        <dbReference type="EMBL" id="KIY62501.1"/>
    </source>
</evidence>
<proteinExistence type="predicted"/>